<dbReference type="EMBL" id="FLQU01001628">
    <property type="protein sequence ID" value="SBS93837.1"/>
    <property type="molecule type" value="Genomic_DNA"/>
</dbReference>
<accession>A0A1A8WNI6</accession>
<dbReference type="AlphaFoldDB" id="A0A1A8WNI6"/>
<evidence type="ECO:0000313" key="5">
    <source>
        <dbReference type="EMBL" id="SBS93837.1"/>
    </source>
</evidence>
<reference evidence="6" key="1">
    <citation type="submission" date="2016-05" db="EMBL/GenBank/DDBJ databases">
        <authorList>
            <person name="Naeem Raeece"/>
        </authorList>
    </citation>
    <scope>NUCLEOTIDE SEQUENCE [LARGE SCALE GENOMIC DNA]</scope>
</reference>
<dbReference type="InterPro" id="IPR017923">
    <property type="entry name" value="TFIIS_N"/>
</dbReference>
<proteinExistence type="predicted"/>
<dbReference type="Pfam" id="PF08711">
    <property type="entry name" value="Med26"/>
    <property type="match status" value="1"/>
</dbReference>
<dbReference type="Gene3D" id="1.20.930.10">
    <property type="entry name" value="Conserved domain common to transcription factors TFIIS, elongin A, CRSP70"/>
    <property type="match status" value="1"/>
</dbReference>
<keyword evidence="2" id="KW-0175">Coiled coil</keyword>
<evidence type="ECO:0000256" key="3">
    <source>
        <dbReference type="SAM" id="MobiDB-lite"/>
    </source>
</evidence>
<feature type="coiled-coil region" evidence="2">
    <location>
        <begin position="10"/>
        <end position="37"/>
    </location>
</feature>
<evidence type="ECO:0000256" key="2">
    <source>
        <dbReference type="SAM" id="Coils"/>
    </source>
</evidence>
<evidence type="ECO:0000313" key="6">
    <source>
        <dbReference type="Proteomes" id="UP000078560"/>
    </source>
</evidence>
<protein>
    <submittedName>
        <fullName evidence="5">Dynein heavy chain, putative</fullName>
    </submittedName>
</protein>
<dbReference type="GO" id="GO:0005634">
    <property type="term" value="C:nucleus"/>
    <property type="evidence" value="ECO:0007669"/>
    <property type="project" value="UniProtKB-SubCell"/>
</dbReference>
<dbReference type="InterPro" id="IPR035441">
    <property type="entry name" value="TFIIS/LEDGF_dom_sf"/>
</dbReference>
<keyword evidence="1" id="KW-0539">Nucleus</keyword>
<comment type="subcellular location">
    <subcellularLocation>
        <location evidence="1">Nucleus</location>
    </subcellularLocation>
</comment>
<evidence type="ECO:0000256" key="1">
    <source>
        <dbReference type="PROSITE-ProRule" id="PRU00649"/>
    </source>
</evidence>
<dbReference type="PROSITE" id="PS51319">
    <property type="entry name" value="TFIIS_N"/>
    <property type="match status" value="1"/>
</dbReference>
<gene>
    <name evidence="5" type="ORF">POVCU2_0083910</name>
</gene>
<organism evidence="5 6">
    <name type="scientific">Plasmodium ovale curtisi</name>
    <dbReference type="NCBI Taxonomy" id="864141"/>
    <lineage>
        <taxon>Eukaryota</taxon>
        <taxon>Sar</taxon>
        <taxon>Alveolata</taxon>
        <taxon>Apicomplexa</taxon>
        <taxon>Aconoidasida</taxon>
        <taxon>Haemosporida</taxon>
        <taxon>Plasmodiidae</taxon>
        <taxon>Plasmodium</taxon>
        <taxon>Plasmodium (Plasmodium)</taxon>
    </lineage>
</organism>
<name>A0A1A8WNI6_PLAOA</name>
<evidence type="ECO:0000259" key="4">
    <source>
        <dbReference type="PROSITE" id="PS51319"/>
    </source>
</evidence>
<feature type="region of interest" description="Disordered" evidence="3">
    <location>
        <begin position="110"/>
        <end position="156"/>
    </location>
</feature>
<dbReference type="SUPFAM" id="SSF47676">
    <property type="entry name" value="Conserved domain common to transcription factors TFIIS, elongin A, CRSP70"/>
    <property type="match status" value="1"/>
</dbReference>
<feature type="domain" description="TFIIS N-terminal" evidence="4">
    <location>
        <begin position="15"/>
        <end position="97"/>
    </location>
</feature>
<dbReference type="Proteomes" id="UP000078560">
    <property type="component" value="Unassembled WGS sequence"/>
</dbReference>
<sequence>MSETDNITKIKNIQERLKEHENKLEGDNEVIEEFDDATIEVIKNDLILLKDVEINKDILKQTKIGVTVNKFTKINNESIKNISKELVDKWKTIAIKEKNSNKNLENIKKRKHDEAENANNNVNEKGPELKKKSAPINLDNDNSTHINEDKGNNGKNNIKSYVQNSNENKKINIVNIEEMQHWNYSGKFHHDVLRDKAKQFLFKAFINLIRENIREAPRKGYQENNYLSADNFSYNEDDQKDIFKDEEIYSREFSSKEKRCKLFVTYKNKKENEPRFITIEKIKNKYKSINIHDVLNEKKKLLDSEEINLKWEDIINYNDSSFDIFTIEEIIKELKEESYINELERNQEAEKHKLKDISSEGAKGKDKYIVPFKAKGVVSRNSLIFESTFDDIYIYNYNYDTKLFKVKKKLSNEFFEIDRIQFFFTSENPILYAEKLFNAIKNKSNSLKRRRHYLKIDNTFLNLNCIMNEAEDIIKNDINIKNSKNVDIVAKELNSFCSVWLGRSMSNNKFNNYYRKIERNPKEIKYYNYDFENKKNIIKQCVLFENEKVIKTFLGISNKCSLIKISIFHTAIQNSFELNEFFQLQNTSVLKVGKN</sequence>